<dbReference type="EMBL" id="ML996571">
    <property type="protein sequence ID" value="KAF2758817.1"/>
    <property type="molecule type" value="Genomic_DNA"/>
</dbReference>
<dbReference type="Proteomes" id="UP000799437">
    <property type="component" value="Unassembled WGS sequence"/>
</dbReference>
<accession>A0A6A6WB40</accession>
<protein>
    <submittedName>
        <fullName evidence="2">Uncharacterized protein</fullName>
    </submittedName>
</protein>
<organism evidence="2 3">
    <name type="scientific">Pseudovirgaria hyperparasitica</name>
    <dbReference type="NCBI Taxonomy" id="470096"/>
    <lineage>
        <taxon>Eukaryota</taxon>
        <taxon>Fungi</taxon>
        <taxon>Dikarya</taxon>
        <taxon>Ascomycota</taxon>
        <taxon>Pezizomycotina</taxon>
        <taxon>Dothideomycetes</taxon>
        <taxon>Dothideomycetes incertae sedis</taxon>
        <taxon>Acrospermales</taxon>
        <taxon>Acrospermaceae</taxon>
        <taxon>Pseudovirgaria</taxon>
    </lineage>
</organism>
<evidence type="ECO:0000313" key="3">
    <source>
        <dbReference type="Proteomes" id="UP000799437"/>
    </source>
</evidence>
<gene>
    <name evidence="2" type="ORF">EJ05DRAFT_365808</name>
</gene>
<feature type="region of interest" description="Disordered" evidence="1">
    <location>
        <begin position="1"/>
        <end position="23"/>
    </location>
</feature>
<proteinExistence type="predicted"/>
<reference evidence="2" key="1">
    <citation type="journal article" date="2020" name="Stud. Mycol.">
        <title>101 Dothideomycetes genomes: a test case for predicting lifestyles and emergence of pathogens.</title>
        <authorList>
            <person name="Haridas S."/>
            <person name="Albert R."/>
            <person name="Binder M."/>
            <person name="Bloem J."/>
            <person name="Labutti K."/>
            <person name="Salamov A."/>
            <person name="Andreopoulos B."/>
            <person name="Baker S."/>
            <person name="Barry K."/>
            <person name="Bills G."/>
            <person name="Bluhm B."/>
            <person name="Cannon C."/>
            <person name="Castanera R."/>
            <person name="Culley D."/>
            <person name="Daum C."/>
            <person name="Ezra D."/>
            <person name="Gonzalez J."/>
            <person name="Henrissat B."/>
            <person name="Kuo A."/>
            <person name="Liang C."/>
            <person name="Lipzen A."/>
            <person name="Lutzoni F."/>
            <person name="Magnuson J."/>
            <person name="Mondo S."/>
            <person name="Nolan M."/>
            <person name="Ohm R."/>
            <person name="Pangilinan J."/>
            <person name="Park H.-J."/>
            <person name="Ramirez L."/>
            <person name="Alfaro M."/>
            <person name="Sun H."/>
            <person name="Tritt A."/>
            <person name="Yoshinaga Y."/>
            <person name="Zwiers L.-H."/>
            <person name="Turgeon B."/>
            <person name="Goodwin S."/>
            <person name="Spatafora J."/>
            <person name="Crous P."/>
            <person name="Grigoriev I."/>
        </authorList>
    </citation>
    <scope>NUCLEOTIDE SEQUENCE</scope>
    <source>
        <strain evidence="2">CBS 121739</strain>
    </source>
</reference>
<sequence length="173" mass="18982">MKQPKAKNQKTTEKKSRKKPQDKKEEKGVCCQWILAVLGPTNQSDCVLVLPDLSTAALAASCRSMAWHRVHDAGPLRAGVRAVGLTKKKEESGQIFAFGQRVSQVRVCVLISSLFSPINSRMQTSGTRKVTAIAEYYESAMTLCSILDSMGLLEMRLMKGRDPGQRAPGPAFD</sequence>
<name>A0A6A6WB40_9PEZI</name>
<evidence type="ECO:0000313" key="2">
    <source>
        <dbReference type="EMBL" id="KAF2758817.1"/>
    </source>
</evidence>
<evidence type="ECO:0000256" key="1">
    <source>
        <dbReference type="SAM" id="MobiDB-lite"/>
    </source>
</evidence>
<dbReference type="GeneID" id="54482168"/>
<dbReference type="AlphaFoldDB" id="A0A6A6WB40"/>
<keyword evidence="3" id="KW-1185">Reference proteome</keyword>
<dbReference type="RefSeq" id="XP_033601268.1">
    <property type="nucleotide sequence ID" value="XM_033741114.1"/>
</dbReference>